<evidence type="ECO:0000313" key="2">
    <source>
        <dbReference type="EMBL" id="KAK3852184.1"/>
    </source>
</evidence>
<accession>A0AAE1BN36</accession>
<proteinExistence type="predicted"/>
<protein>
    <submittedName>
        <fullName evidence="2">Uncharacterized protein</fullName>
    </submittedName>
</protein>
<gene>
    <name evidence="2" type="ORF">Pcinc_041216</name>
</gene>
<feature type="compositionally biased region" description="Polar residues" evidence="1">
    <location>
        <begin position="7"/>
        <end position="23"/>
    </location>
</feature>
<reference evidence="2" key="1">
    <citation type="submission" date="2023-10" db="EMBL/GenBank/DDBJ databases">
        <title>Genome assemblies of two species of porcelain crab, Petrolisthes cinctipes and Petrolisthes manimaculis (Anomura: Porcellanidae).</title>
        <authorList>
            <person name="Angst P."/>
        </authorList>
    </citation>
    <scope>NUCLEOTIDE SEQUENCE</scope>
    <source>
        <strain evidence="2">PB745_01</strain>
        <tissue evidence="2">Gill</tissue>
    </source>
</reference>
<evidence type="ECO:0000256" key="1">
    <source>
        <dbReference type="SAM" id="MobiDB-lite"/>
    </source>
</evidence>
<organism evidence="2 3">
    <name type="scientific">Petrolisthes cinctipes</name>
    <name type="common">Flat porcelain crab</name>
    <dbReference type="NCBI Taxonomy" id="88211"/>
    <lineage>
        <taxon>Eukaryota</taxon>
        <taxon>Metazoa</taxon>
        <taxon>Ecdysozoa</taxon>
        <taxon>Arthropoda</taxon>
        <taxon>Crustacea</taxon>
        <taxon>Multicrustacea</taxon>
        <taxon>Malacostraca</taxon>
        <taxon>Eumalacostraca</taxon>
        <taxon>Eucarida</taxon>
        <taxon>Decapoda</taxon>
        <taxon>Pleocyemata</taxon>
        <taxon>Anomura</taxon>
        <taxon>Galatheoidea</taxon>
        <taxon>Porcellanidae</taxon>
        <taxon>Petrolisthes</taxon>
    </lineage>
</organism>
<name>A0AAE1BN36_PETCI</name>
<feature type="compositionally biased region" description="Basic residues" evidence="1">
    <location>
        <begin position="73"/>
        <end position="84"/>
    </location>
</feature>
<keyword evidence="3" id="KW-1185">Reference proteome</keyword>
<dbReference type="AlphaFoldDB" id="A0AAE1BN36"/>
<feature type="compositionally biased region" description="Basic and acidic residues" evidence="1">
    <location>
        <begin position="85"/>
        <end position="94"/>
    </location>
</feature>
<dbReference type="Proteomes" id="UP001286313">
    <property type="component" value="Unassembled WGS sequence"/>
</dbReference>
<dbReference type="EMBL" id="JAWQEG010007546">
    <property type="protein sequence ID" value="KAK3852184.1"/>
    <property type="molecule type" value="Genomic_DNA"/>
</dbReference>
<sequence>MSVVGRRQQNSMTPDTTEANNSIPEGITNLDVLLNFPVGQQHQRWNKPTQSTLRLNTTTQFGSLHPSQAGRLYRSKAGHARPSHTKKDNFDEPK</sequence>
<feature type="region of interest" description="Disordered" evidence="1">
    <location>
        <begin position="1"/>
        <end position="24"/>
    </location>
</feature>
<comment type="caution">
    <text evidence="2">The sequence shown here is derived from an EMBL/GenBank/DDBJ whole genome shotgun (WGS) entry which is preliminary data.</text>
</comment>
<feature type="region of interest" description="Disordered" evidence="1">
    <location>
        <begin position="59"/>
        <end position="94"/>
    </location>
</feature>
<evidence type="ECO:0000313" key="3">
    <source>
        <dbReference type="Proteomes" id="UP001286313"/>
    </source>
</evidence>